<evidence type="ECO:0000256" key="4">
    <source>
        <dbReference type="ARBA" id="ARBA00022833"/>
    </source>
</evidence>
<dbReference type="AlphaFoldDB" id="A0A8J6NA32"/>
<dbReference type="FunFam" id="2.60.260.20:FF:000005">
    <property type="entry name" value="Chaperone protein dnaJ 1, mitochondrial"/>
    <property type="match status" value="1"/>
</dbReference>
<dbReference type="PANTHER" id="PTHR43096:SF52">
    <property type="entry name" value="DNAJ HOMOLOG 1, MITOCHONDRIAL-RELATED"/>
    <property type="match status" value="1"/>
</dbReference>
<name>A0A8J6NA32_9BACT</name>
<keyword evidence="3" id="KW-0863">Zinc-finger</keyword>
<evidence type="ECO:0000256" key="3">
    <source>
        <dbReference type="ARBA" id="ARBA00022771"/>
    </source>
</evidence>
<evidence type="ECO:0000256" key="2">
    <source>
        <dbReference type="ARBA" id="ARBA00022737"/>
    </source>
</evidence>
<dbReference type="SMART" id="SM00271">
    <property type="entry name" value="DnaJ"/>
    <property type="match status" value="1"/>
</dbReference>
<dbReference type="InterPro" id="IPR008971">
    <property type="entry name" value="HSP40/DnaJ_pept-bd"/>
</dbReference>
<dbReference type="GO" id="GO:0005737">
    <property type="term" value="C:cytoplasm"/>
    <property type="evidence" value="ECO:0007669"/>
    <property type="project" value="TreeGrafter"/>
</dbReference>
<dbReference type="CDD" id="cd10747">
    <property type="entry name" value="DnaJ_C"/>
    <property type="match status" value="1"/>
</dbReference>
<comment type="caution">
    <text evidence="7">The sequence shown here is derived from an EMBL/GenBank/DDBJ whole genome shotgun (WGS) entry which is preliminary data.</text>
</comment>
<dbReference type="InterPro" id="IPR018253">
    <property type="entry name" value="DnaJ_domain_CS"/>
</dbReference>
<dbReference type="Pfam" id="PF01556">
    <property type="entry name" value="DnaJ_C"/>
    <property type="match status" value="1"/>
</dbReference>
<reference evidence="7 8" key="1">
    <citation type="submission" date="2020-08" db="EMBL/GenBank/DDBJ databases">
        <title>Bridging the membrane lipid divide: bacteria of the FCB group superphylum have the potential to synthesize archaeal ether lipids.</title>
        <authorList>
            <person name="Villanueva L."/>
            <person name="Von Meijenfeldt F.A.B."/>
            <person name="Westbye A.B."/>
            <person name="Yadav S."/>
            <person name="Hopmans E.C."/>
            <person name="Dutilh B.E."/>
            <person name="Sinninghe Damste J.S."/>
        </authorList>
    </citation>
    <scope>NUCLEOTIDE SEQUENCE [LARGE SCALE GENOMIC DNA]</scope>
    <source>
        <strain evidence="7">NIOZ-UU81</strain>
    </source>
</reference>
<evidence type="ECO:0000313" key="8">
    <source>
        <dbReference type="Proteomes" id="UP000599024"/>
    </source>
</evidence>
<protein>
    <submittedName>
        <fullName evidence="7">J domain-containing protein</fullName>
    </submittedName>
</protein>
<dbReference type="GO" id="GO:0051082">
    <property type="term" value="F:unfolded protein binding"/>
    <property type="evidence" value="ECO:0007669"/>
    <property type="project" value="InterPro"/>
</dbReference>
<dbReference type="InterPro" id="IPR002939">
    <property type="entry name" value="DnaJ_C"/>
</dbReference>
<proteinExistence type="predicted"/>
<sequence>MEYYETLGLSKGASPTEIKKAYRKLALRYHPDKNPDDKAAEEKFKKISEAYAVLSDPDKKKQYDTYGSTEFHQRYSQEDIFRNFDLNDILRQFGFGGGGMGGQTSFHRTMGGGGAQGFQNIFTQAQGGMGGSCGSGSCGRPPKGQDMTYQLAVTLEEVLLGAEKNISLRKNGHAQNVTVKVPKGIEAGKRLRLKGKGGASPHGGPAGDLYLKIDVQSHSGFVREDDNLVTEKQISFSDACLGTKVEVQTLEKKKFMVRVPAGIQPDARLRLKGYGLPSGPVGSRGDLYVKIMIQVPAKLSPEQEKLIQEFQEAGL</sequence>
<dbReference type="GO" id="GO:0042026">
    <property type="term" value="P:protein refolding"/>
    <property type="evidence" value="ECO:0007669"/>
    <property type="project" value="TreeGrafter"/>
</dbReference>
<dbReference type="SUPFAM" id="SSF49493">
    <property type="entry name" value="HSP40/DnaJ peptide-binding domain"/>
    <property type="match status" value="2"/>
</dbReference>
<dbReference type="PRINTS" id="PR00625">
    <property type="entry name" value="JDOMAIN"/>
</dbReference>
<accession>A0A8J6NA32</accession>
<evidence type="ECO:0000256" key="5">
    <source>
        <dbReference type="ARBA" id="ARBA00023186"/>
    </source>
</evidence>
<evidence type="ECO:0000256" key="1">
    <source>
        <dbReference type="ARBA" id="ARBA00022723"/>
    </source>
</evidence>
<dbReference type="Proteomes" id="UP000599024">
    <property type="component" value="Unassembled WGS sequence"/>
</dbReference>
<dbReference type="PROSITE" id="PS00636">
    <property type="entry name" value="DNAJ_1"/>
    <property type="match status" value="1"/>
</dbReference>
<keyword evidence="5" id="KW-0143">Chaperone</keyword>
<gene>
    <name evidence="7" type="ORF">H8E79_02890</name>
</gene>
<dbReference type="Pfam" id="PF00226">
    <property type="entry name" value="DnaJ"/>
    <property type="match status" value="1"/>
</dbReference>
<dbReference type="CDD" id="cd06257">
    <property type="entry name" value="DnaJ"/>
    <property type="match status" value="1"/>
</dbReference>
<dbReference type="EMBL" id="JACNLK010000028">
    <property type="protein sequence ID" value="MBC8208099.1"/>
    <property type="molecule type" value="Genomic_DNA"/>
</dbReference>
<keyword evidence="4" id="KW-0862">Zinc</keyword>
<feature type="domain" description="J" evidence="6">
    <location>
        <begin position="2"/>
        <end position="67"/>
    </location>
</feature>
<dbReference type="InterPro" id="IPR036869">
    <property type="entry name" value="J_dom_sf"/>
</dbReference>
<evidence type="ECO:0000259" key="6">
    <source>
        <dbReference type="PROSITE" id="PS50076"/>
    </source>
</evidence>
<dbReference type="Gene3D" id="1.10.287.110">
    <property type="entry name" value="DnaJ domain"/>
    <property type="match status" value="1"/>
</dbReference>
<organism evidence="7 8">
    <name type="scientific">Candidatus Desulfatifera sulfidica</name>
    <dbReference type="NCBI Taxonomy" id="2841691"/>
    <lineage>
        <taxon>Bacteria</taxon>
        <taxon>Pseudomonadati</taxon>
        <taxon>Thermodesulfobacteriota</taxon>
        <taxon>Desulfobulbia</taxon>
        <taxon>Desulfobulbales</taxon>
        <taxon>Desulfobulbaceae</taxon>
        <taxon>Candidatus Desulfatifera</taxon>
    </lineage>
</organism>
<dbReference type="InterPro" id="IPR001623">
    <property type="entry name" value="DnaJ_domain"/>
</dbReference>
<dbReference type="PANTHER" id="PTHR43096">
    <property type="entry name" value="DNAJ HOMOLOG 1, MITOCHONDRIAL-RELATED"/>
    <property type="match status" value="1"/>
</dbReference>
<evidence type="ECO:0000313" key="7">
    <source>
        <dbReference type="EMBL" id="MBC8208099.1"/>
    </source>
</evidence>
<dbReference type="GO" id="GO:0008270">
    <property type="term" value="F:zinc ion binding"/>
    <property type="evidence" value="ECO:0007669"/>
    <property type="project" value="UniProtKB-KW"/>
</dbReference>
<dbReference type="SUPFAM" id="SSF46565">
    <property type="entry name" value="Chaperone J-domain"/>
    <property type="match status" value="1"/>
</dbReference>
<dbReference type="PROSITE" id="PS50076">
    <property type="entry name" value="DNAJ_2"/>
    <property type="match status" value="1"/>
</dbReference>
<keyword evidence="1" id="KW-0479">Metal-binding</keyword>
<dbReference type="Gene3D" id="2.60.260.20">
    <property type="entry name" value="Urease metallochaperone UreE, N-terminal domain"/>
    <property type="match status" value="2"/>
</dbReference>
<keyword evidence="2" id="KW-0677">Repeat</keyword>